<feature type="domain" description="Protein kinase" evidence="8">
    <location>
        <begin position="1"/>
        <end position="140"/>
    </location>
</feature>
<dbReference type="SUPFAM" id="SSF56112">
    <property type="entry name" value="Protein kinase-like (PK-like)"/>
    <property type="match status" value="1"/>
</dbReference>
<dbReference type="InterPro" id="IPR000719">
    <property type="entry name" value="Prot_kinase_dom"/>
</dbReference>
<dbReference type="GO" id="GO:0005524">
    <property type="term" value="F:ATP binding"/>
    <property type="evidence" value="ECO:0007669"/>
    <property type="project" value="UniProtKB-KW"/>
</dbReference>
<dbReference type="GO" id="GO:0005856">
    <property type="term" value="C:cytoskeleton"/>
    <property type="evidence" value="ECO:0007669"/>
    <property type="project" value="TreeGrafter"/>
</dbReference>
<comment type="similarity">
    <text evidence="1">Belongs to the protein kinase superfamily. CMGC Ser/Thr protein kinase family. MNB/DYRK subfamily.</text>
</comment>
<dbReference type="PANTHER" id="PTHR24058:SF22">
    <property type="entry name" value="DUAL SPECIFICITY TYROSINE-PHOSPHORYLATION-REGULATED KINASE 4"/>
    <property type="match status" value="1"/>
</dbReference>
<evidence type="ECO:0000313" key="9">
    <source>
        <dbReference type="EMBL" id="ERL91865.1"/>
    </source>
</evidence>
<dbReference type="InterPro" id="IPR050494">
    <property type="entry name" value="Ser_Thr_dual-spec_kinase"/>
</dbReference>
<keyword evidence="3" id="KW-0808">Transferase</keyword>
<dbReference type="Gene3D" id="1.10.510.10">
    <property type="entry name" value="Transferase(Phosphotransferase) domain 1"/>
    <property type="match status" value="1"/>
</dbReference>
<evidence type="ECO:0000256" key="1">
    <source>
        <dbReference type="ARBA" id="ARBA00008867"/>
    </source>
</evidence>
<sequence length="226" mass="25174">ENVLLKQRGSSSIKVIDFGSSCYSNQRVYTYIQSRFYRSPEVILGLTYGTAIDMWSLGCILAELYTGYPLFPGENEVEQLACLMEVLGAPPDDLISAATRKRLFFVDALLLCRDFSALCQILWNPKRRLTPNEALNHSWILSGSSHARQMKSGELRHSHSEVNVANDSHSSSSSISGGSHPRPQYKCSIEQDPVRAKIITTFFEDGSTHKLDSNLNDSGTFLPPLL</sequence>
<feature type="non-terminal residue" evidence="9">
    <location>
        <position position="1"/>
    </location>
</feature>
<evidence type="ECO:0000313" key="10">
    <source>
        <dbReference type="Proteomes" id="UP000030742"/>
    </source>
</evidence>
<reference evidence="9 10" key="1">
    <citation type="journal article" date="2013" name="Genome Biol.">
        <title>Draft genome of the mountain pine beetle, Dendroctonus ponderosae Hopkins, a major forest pest.</title>
        <authorList>
            <person name="Keeling C.I."/>
            <person name="Yuen M.M."/>
            <person name="Liao N.Y."/>
            <person name="Docking T.R."/>
            <person name="Chan S.K."/>
            <person name="Taylor G.A."/>
            <person name="Palmquist D.L."/>
            <person name="Jackman S.D."/>
            <person name="Nguyen A."/>
            <person name="Li M."/>
            <person name="Henderson H."/>
            <person name="Janes J.K."/>
            <person name="Zhao Y."/>
            <person name="Pandoh P."/>
            <person name="Moore R."/>
            <person name="Sperling F.A."/>
            <person name="Huber D.P."/>
            <person name="Birol I."/>
            <person name="Jones S.J."/>
            <person name="Bohlmann J."/>
        </authorList>
    </citation>
    <scope>NUCLEOTIDE SEQUENCE</scope>
</reference>
<dbReference type="GO" id="GO:0005634">
    <property type="term" value="C:nucleus"/>
    <property type="evidence" value="ECO:0007669"/>
    <property type="project" value="TreeGrafter"/>
</dbReference>
<evidence type="ECO:0000256" key="3">
    <source>
        <dbReference type="ARBA" id="ARBA00022679"/>
    </source>
</evidence>
<evidence type="ECO:0000256" key="5">
    <source>
        <dbReference type="ARBA" id="ARBA00022777"/>
    </source>
</evidence>
<evidence type="ECO:0000259" key="8">
    <source>
        <dbReference type="PROSITE" id="PS50011"/>
    </source>
</evidence>
<feature type="non-terminal residue" evidence="9">
    <location>
        <position position="226"/>
    </location>
</feature>
<feature type="region of interest" description="Disordered" evidence="7">
    <location>
        <begin position="151"/>
        <end position="187"/>
    </location>
</feature>
<evidence type="ECO:0000256" key="7">
    <source>
        <dbReference type="SAM" id="MobiDB-lite"/>
    </source>
</evidence>
<gene>
    <name evidence="9" type="ORF">D910_09189</name>
</gene>
<evidence type="ECO:0000256" key="6">
    <source>
        <dbReference type="ARBA" id="ARBA00022840"/>
    </source>
</evidence>
<dbReference type="PANTHER" id="PTHR24058">
    <property type="entry name" value="DUAL SPECIFICITY PROTEIN KINASE"/>
    <property type="match status" value="1"/>
</dbReference>
<dbReference type="AlphaFoldDB" id="U4UPC4"/>
<keyword evidence="6" id="KW-0067">ATP-binding</keyword>
<proteinExistence type="inferred from homology"/>
<accession>U4UPC4</accession>
<dbReference type="EMBL" id="KB632305">
    <property type="protein sequence ID" value="ERL91865.1"/>
    <property type="molecule type" value="Genomic_DNA"/>
</dbReference>
<keyword evidence="4" id="KW-0547">Nucleotide-binding</keyword>
<dbReference type="Proteomes" id="UP000030742">
    <property type="component" value="Unassembled WGS sequence"/>
</dbReference>
<feature type="compositionally biased region" description="Low complexity" evidence="7">
    <location>
        <begin position="168"/>
        <end position="180"/>
    </location>
</feature>
<dbReference type="InterPro" id="IPR011009">
    <property type="entry name" value="Kinase-like_dom_sf"/>
</dbReference>
<evidence type="ECO:0000256" key="2">
    <source>
        <dbReference type="ARBA" id="ARBA00022527"/>
    </source>
</evidence>
<feature type="compositionally biased region" description="Basic and acidic residues" evidence="7">
    <location>
        <begin position="151"/>
        <end position="160"/>
    </location>
</feature>
<dbReference type="PROSITE" id="PS50011">
    <property type="entry name" value="PROTEIN_KINASE_DOM"/>
    <property type="match status" value="1"/>
</dbReference>
<dbReference type="GO" id="GO:0005737">
    <property type="term" value="C:cytoplasm"/>
    <property type="evidence" value="ECO:0007669"/>
    <property type="project" value="TreeGrafter"/>
</dbReference>
<dbReference type="SMART" id="SM00220">
    <property type="entry name" value="S_TKc"/>
    <property type="match status" value="1"/>
</dbReference>
<organism evidence="9 10">
    <name type="scientific">Dendroctonus ponderosae</name>
    <name type="common">Mountain pine beetle</name>
    <dbReference type="NCBI Taxonomy" id="77166"/>
    <lineage>
        <taxon>Eukaryota</taxon>
        <taxon>Metazoa</taxon>
        <taxon>Ecdysozoa</taxon>
        <taxon>Arthropoda</taxon>
        <taxon>Hexapoda</taxon>
        <taxon>Insecta</taxon>
        <taxon>Pterygota</taxon>
        <taxon>Neoptera</taxon>
        <taxon>Endopterygota</taxon>
        <taxon>Coleoptera</taxon>
        <taxon>Polyphaga</taxon>
        <taxon>Cucujiformia</taxon>
        <taxon>Curculionidae</taxon>
        <taxon>Scolytinae</taxon>
        <taxon>Dendroctonus</taxon>
    </lineage>
</organism>
<dbReference type="GO" id="GO:0004674">
    <property type="term" value="F:protein serine/threonine kinase activity"/>
    <property type="evidence" value="ECO:0007669"/>
    <property type="project" value="UniProtKB-KW"/>
</dbReference>
<keyword evidence="5" id="KW-0418">Kinase</keyword>
<name>U4UPC4_DENPD</name>
<dbReference type="STRING" id="77166.U4UPC4"/>
<dbReference type="Pfam" id="PF00069">
    <property type="entry name" value="Pkinase"/>
    <property type="match status" value="1"/>
</dbReference>
<evidence type="ECO:0000256" key="4">
    <source>
        <dbReference type="ARBA" id="ARBA00022741"/>
    </source>
</evidence>
<dbReference type="OrthoDB" id="9332038at2759"/>
<keyword evidence="2" id="KW-0723">Serine/threonine-protein kinase</keyword>
<protein>
    <recommendedName>
        <fullName evidence="8">Protein kinase domain-containing protein</fullName>
    </recommendedName>
</protein>